<organism evidence="9 10">
    <name type="scientific">Dioszegia hungarica</name>
    <dbReference type="NCBI Taxonomy" id="4972"/>
    <lineage>
        <taxon>Eukaryota</taxon>
        <taxon>Fungi</taxon>
        <taxon>Dikarya</taxon>
        <taxon>Basidiomycota</taxon>
        <taxon>Agaricomycotina</taxon>
        <taxon>Tremellomycetes</taxon>
        <taxon>Tremellales</taxon>
        <taxon>Bulleribasidiaceae</taxon>
        <taxon>Dioszegia</taxon>
    </lineage>
</organism>
<keyword evidence="3" id="KW-0809">Transit peptide</keyword>
<dbReference type="AlphaFoldDB" id="A0AA38LTP0"/>
<evidence type="ECO:0000313" key="10">
    <source>
        <dbReference type="Proteomes" id="UP001164286"/>
    </source>
</evidence>
<dbReference type="GO" id="GO:0005743">
    <property type="term" value="C:mitochondrial inner membrane"/>
    <property type="evidence" value="ECO:0007669"/>
    <property type="project" value="UniProtKB-SubCell"/>
</dbReference>
<sequence length="136" mass="15113">MFRPGLALQLTRAVPRRFASTVAAGENEFVAKRAAMREHATQTTDLWKKISFFVCIPGIAVCALWTYKAEMAHKAHAAHAGNHAGGGDHGEDATDEEAEHGGRKVYSYMNIRNKPFPWGMQTLFFNPEINIPAEEQ</sequence>
<dbReference type="RefSeq" id="XP_052944776.1">
    <property type="nucleotide sequence ID" value="XM_053092551.1"/>
</dbReference>
<proteinExistence type="inferred from homology"/>
<keyword evidence="5" id="KW-0472">Membrane</keyword>
<keyword evidence="10" id="KW-1185">Reference proteome</keyword>
<dbReference type="Proteomes" id="UP001164286">
    <property type="component" value="Unassembled WGS sequence"/>
</dbReference>
<dbReference type="Gene3D" id="4.10.95.10">
    <property type="entry name" value="Cytochrome c oxidase, subunit VIa"/>
    <property type="match status" value="1"/>
</dbReference>
<dbReference type="SUPFAM" id="SSF81411">
    <property type="entry name" value="Mitochondrial cytochrome c oxidase subunit VIa"/>
    <property type="match status" value="1"/>
</dbReference>
<dbReference type="GO" id="GO:0006123">
    <property type="term" value="P:mitochondrial electron transport, cytochrome c to oxygen"/>
    <property type="evidence" value="ECO:0007669"/>
    <property type="project" value="TreeGrafter"/>
</dbReference>
<evidence type="ECO:0000256" key="5">
    <source>
        <dbReference type="ARBA" id="ARBA00023136"/>
    </source>
</evidence>
<protein>
    <submittedName>
        <fullName evidence="9">Cytochrome c oxidase, subunit VIa</fullName>
    </submittedName>
</protein>
<comment type="caution">
    <text evidence="9">The sequence shown here is derived from an EMBL/GenBank/DDBJ whole genome shotgun (WGS) entry which is preliminary data.</text>
</comment>
<keyword evidence="4" id="KW-0496">Mitochondrion</keyword>
<dbReference type="InterPro" id="IPR001349">
    <property type="entry name" value="Cyt_c_oxidase_su6a"/>
</dbReference>
<dbReference type="GeneID" id="77731756"/>
<dbReference type="Pfam" id="PF02046">
    <property type="entry name" value="COX6A"/>
    <property type="match status" value="1"/>
</dbReference>
<comment type="similarity">
    <text evidence="6">Belongs to the cytochrome c oxidase subunit 6A family.</text>
</comment>
<evidence type="ECO:0000256" key="1">
    <source>
        <dbReference type="ARBA" id="ARBA00004273"/>
    </source>
</evidence>
<accession>A0AA38LTP0</accession>
<dbReference type="PANTHER" id="PTHR11504:SF0">
    <property type="entry name" value="CYTOCHROME C OXIDASE SUBUNIT"/>
    <property type="match status" value="1"/>
</dbReference>
<dbReference type="InterPro" id="IPR036418">
    <property type="entry name" value="Cyt_c_oxidase_su6a_sf"/>
</dbReference>
<name>A0AA38LTP0_9TREE</name>
<gene>
    <name evidence="8" type="ORF">MKK02DRAFT_43675</name>
    <name evidence="9" type="ORF">MKK02DRAFT_43686</name>
</gene>
<dbReference type="EMBL" id="JAKWFO010000005">
    <property type="protein sequence ID" value="KAI9635010.1"/>
    <property type="molecule type" value="Genomic_DNA"/>
</dbReference>
<feature type="region of interest" description="Disordered" evidence="7">
    <location>
        <begin position="79"/>
        <end position="99"/>
    </location>
</feature>
<comment type="subcellular location">
    <subcellularLocation>
        <location evidence="1">Mitochondrion inner membrane</location>
    </subcellularLocation>
</comment>
<reference evidence="9" key="1">
    <citation type="journal article" date="2022" name="G3 (Bethesda)">
        <title>High quality genome of the basidiomycete yeast Dioszegia hungarica PDD-24b-2 isolated from cloud water.</title>
        <authorList>
            <person name="Jarrige D."/>
            <person name="Haridas S."/>
            <person name="Bleykasten-Grosshans C."/>
            <person name="Joly M."/>
            <person name="Nadalig T."/>
            <person name="Sancelme M."/>
            <person name="Vuilleumier S."/>
            <person name="Grigoriev I.V."/>
            <person name="Amato P."/>
            <person name="Bringel F."/>
        </authorList>
    </citation>
    <scope>NUCLEOTIDE SEQUENCE</scope>
    <source>
        <strain evidence="9">PDD-24b-2</strain>
    </source>
</reference>
<evidence type="ECO:0000256" key="6">
    <source>
        <dbReference type="RuleBase" id="RU004396"/>
    </source>
</evidence>
<dbReference type="PIRSF" id="PIRSF000277">
    <property type="entry name" value="COX6A1"/>
    <property type="match status" value="1"/>
</dbReference>
<keyword evidence="2" id="KW-0999">Mitochondrion inner membrane</keyword>
<dbReference type="EMBL" id="JAKWFO010000005">
    <property type="protein sequence ID" value="KAI9634999.1"/>
    <property type="molecule type" value="Genomic_DNA"/>
</dbReference>
<evidence type="ECO:0000256" key="7">
    <source>
        <dbReference type="SAM" id="MobiDB-lite"/>
    </source>
</evidence>
<dbReference type="GO" id="GO:0030234">
    <property type="term" value="F:enzyme regulator activity"/>
    <property type="evidence" value="ECO:0007669"/>
    <property type="project" value="TreeGrafter"/>
</dbReference>
<evidence type="ECO:0000313" key="9">
    <source>
        <dbReference type="EMBL" id="KAI9635010.1"/>
    </source>
</evidence>
<evidence type="ECO:0000256" key="4">
    <source>
        <dbReference type="ARBA" id="ARBA00023128"/>
    </source>
</evidence>
<dbReference type="PANTHER" id="PTHR11504">
    <property type="entry name" value="CYTOCHROME C OXIDASE POLYPEPTIDE VIA"/>
    <property type="match status" value="1"/>
</dbReference>
<evidence type="ECO:0000313" key="8">
    <source>
        <dbReference type="EMBL" id="KAI9634999.1"/>
    </source>
</evidence>
<evidence type="ECO:0000256" key="2">
    <source>
        <dbReference type="ARBA" id="ARBA00022792"/>
    </source>
</evidence>
<evidence type="ECO:0000256" key="3">
    <source>
        <dbReference type="ARBA" id="ARBA00022946"/>
    </source>
</evidence>